<dbReference type="Gene3D" id="1.20.120.1770">
    <property type="match status" value="1"/>
</dbReference>
<dbReference type="EMBL" id="CH477932">
    <property type="protein sequence ID" value="EAT34969.1"/>
    <property type="molecule type" value="Genomic_DNA"/>
</dbReference>
<dbReference type="PaxDb" id="7159-AAEL012836-PA"/>
<feature type="region of interest" description="Disordered" evidence="11">
    <location>
        <begin position="845"/>
        <end position="869"/>
    </location>
</feature>
<evidence type="ECO:0000313" key="14">
    <source>
        <dbReference type="EMBL" id="EAT34969.1"/>
    </source>
</evidence>
<dbReference type="PANTHER" id="PTHR21780">
    <property type="entry name" value="TRANSMEMBRANE PROTEIN 209"/>
    <property type="match status" value="1"/>
</dbReference>
<sequence length="923" mass="103840">MSTSSPNSPSLRSPLVDRTLDLKLTARRSRECLVWGSINVGLLSVLLFDISNKCPYSFSQWYYLEYAAAAILGLSVVYYFGRYFYYVFSREPLRGTDYQRKLLKFDVDDTSFIATTPATAKKAPLASSGATPANMSSVSLHSFNDSGMSLASSGWIFNRGSPIQQQPQQGNTSQAAGGMASFQHQSFDGSLNASANNNSGTFSPAIRKLGNKSDFIVDEKGLQNYLREVTNEEKNNSAFLERMNISGSSFNSFWNSYKLDDMSNLLKTSLYQLSPSAPPSKQTMKEHESGPYNPIDADVSSEVLKKVSSVQLSNYVANLRMWISMTILQRVVAEMQSIDHSFKTRGFSDIQLGSVGLERLKKTAENQQLVTLYIPKLPLLIPFLEMSTNQEYLVQRIKDLAKGSCIADYRWNSGSSYKGVNWDEHLPTDSAIIFHLFCTYMDSQLRPLPQPGGRPFYNRYVVISDKKSPKETLAEVATKNKAKCAILCSNPMKPKFNFVSDDKIHNCAHDRNNLFYVLIQFLIYMKNHQEGLVEGINLGKSVPLERDRLIVSLIAFRYHFAQFFITYGNLLGFGDHHNFFFRNVGRVVRCAHLRPTADTMESSGPSPTSLNNFRVVYLITQMVGAAIVILMGSWIGVHLGGLSWTSNPATQFNWHPLLMSIGMIFLYGNSILVYRGFRYARKKPLKVTHAAIHGLAFVFTVVALVAAFDSHNLAKVPIPNMYTLHSWVGMAAVVLFGLQYLFGFVSYLFPGVRESMRSTYMPVHKSLIPSWLLAAVLPSRDYSGRCRSFDVELRRFLNTVSRPFLRCPGVHLGSIPATNPPKADQLPYRQNQDTQWIYKAHTPSHLRSHRRRGRALHRSTSEKPSLQRPDYRYLPPQGVLVNMIGLLLVVYGGLVVFLVTDPMYKRKALPEDAMLLTHSPSSQ</sequence>
<evidence type="ECO:0000256" key="4">
    <source>
        <dbReference type="ARBA" id="ARBA00022617"/>
    </source>
</evidence>
<organism evidence="14 15">
    <name type="scientific">Aedes aegypti</name>
    <name type="common">Yellowfever mosquito</name>
    <name type="synonym">Culex aegypti</name>
    <dbReference type="NCBI Taxonomy" id="7159"/>
    <lineage>
        <taxon>Eukaryota</taxon>
        <taxon>Metazoa</taxon>
        <taxon>Ecdysozoa</taxon>
        <taxon>Arthropoda</taxon>
        <taxon>Hexapoda</taxon>
        <taxon>Insecta</taxon>
        <taxon>Pterygota</taxon>
        <taxon>Neoptera</taxon>
        <taxon>Endopterygota</taxon>
        <taxon>Diptera</taxon>
        <taxon>Nematocera</taxon>
        <taxon>Culicoidea</taxon>
        <taxon>Culicidae</taxon>
        <taxon>Culicinae</taxon>
        <taxon>Aedini</taxon>
        <taxon>Aedes</taxon>
        <taxon>Stegomyia</taxon>
    </lineage>
</organism>
<evidence type="ECO:0000256" key="11">
    <source>
        <dbReference type="SAM" id="MobiDB-lite"/>
    </source>
</evidence>
<dbReference type="VEuPathDB" id="VectorBase:AAEL024342"/>
<comment type="cofactor">
    <cofactor evidence="1">
        <name>heme b</name>
        <dbReference type="ChEBI" id="CHEBI:60344"/>
    </cofactor>
</comment>
<dbReference type="GO" id="GO:0046872">
    <property type="term" value="F:metal ion binding"/>
    <property type="evidence" value="ECO:0007669"/>
    <property type="project" value="UniProtKB-KW"/>
</dbReference>
<evidence type="ECO:0000256" key="3">
    <source>
        <dbReference type="ARBA" id="ARBA00022448"/>
    </source>
</evidence>
<feature type="domain" description="Cytochrome b561" evidence="13">
    <location>
        <begin position="619"/>
        <end position="821"/>
    </location>
</feature>
<dbReference type="VEuPathDB" id="VectorBase:AAEL012832"/>
<feature type="transmembrane region" description="Helical" evidence="12">
    <location>
        <begin position="62"/>
        <end position="81"/>
    </location>
</feature>
<feature type="transmembrane region" description="Helical" evidence="12">
    <location>
        <begin position="728"/>
        <end position="749"/>
    </location>
</feature>
<protein>
    <submittedName>
        <fullName evidence="14">AAEL012836-PA</fullName>
    </submittedName>
</protein>
<dbReference type="PANTHER" id="PTHR21780:SF0">
    <property type="entry name" value="TRANSMEMBRANE PROTEIN 209"/>
    <property type="match status" value="1"/>
</dbReference>
<reference evidence="14" key="2">
    <citation type="journal article" date="2007" name="Science">
        <title>Genome sequence of Aedes aegypti, a major arbovirus vector.</title>
        <authorList>
            <person name="Nene V."/>
            <person name="Wortman J.R."/>
            <person name="Lawson D."/>
            <person name="Haas B."/>
            <person name="Kodira C."/>
            <person name="Tu Z.J."/>
            <person name="Loftus B."/>
            <person name="Xi Z."/>
            <person name="Megy K."/>
            <person name="Grabherr M."/>
            <person name="Ren Q."/>
            <person name="Zdobnov E.M."/>
            <person name="Lobo N.F."/>
            <person name="Campbell K.S."/>
            <person name="Brown S.E."/>
            <person name="Bonaldo M.F."/>
            <person name="Zhu J."/>
            <person name="Sinkins S.P."/>
            <person name="Hogenkamp D.G."/>
            <person name="Amedeo P."/>
            <person name="Arensburger P."/>
            <person name="Atkinson P.W."/>
            <person name="Bidwell S."/>
            <person name="Biedler J."/>
            <person name="Birney E."/>
            <person name="Bruggner R.V."/>
            <person name="Costas J."/>
            <person name="Coy M.R."/>
            <person name="Crabtree J."/>
            <person name="Crawford M."/>
            <person name="Debruyn B."/>
            <person name="Decaprio D."/>
            <person name="Eiglmeier K."/>
            <person name="Eisenstadt E."/>
            <person name="El-Dorry H."/>
            <person name="Gelbart W.M."/>
            <person name="Gomes S.L."/>
            <person name="Hammond M."/>
            <person name="Hannick L.I."/>
            <person name="Hogan J.R."/>
            <person name="Holmes M.H."/>
            <person name="Jaffe D."/>
            <person name="Johnston J.S."/>
            <person name="Kennedy R.C."/>
            <person name="Koo H."/>
            <person name="Kravitz S."/>
            <person name="Kriventseva E.V."/>
            <person name="Kulp D."/>
            <person name="Labutti K."/>
            <person name="Lee E."/>
            <person name="Li S."/>
            <person name="Lovin D.D."/>
            <person name="Mao C."/>
            <person name="Mauceli E."/>
            <person name="Menck C.F."/>
            <person name="Miller J.R."/>
            <person name="Montgomery P."/>
            <person name="Mori A."/>
            <person name="Nascimento A.L."/>
            <person name="Naveira H.F."/>
            <person name="Nusbaum C."/>
            <person name="O'leary S."/>
            <person name="Orvis J."/>
            <person name="Pertea M."/>
            <person name="Quesneville H."/>
            <person name="Reidenbach K.R."/>
            <person name="Rogers Y.H."/>
            <person name="Roth C.W."/>
            <person name="Schneider J.R."/>
            <person name="Schatz M."/>
            <person name="Shumway M."/>
            <person name="Stanke M."/>
            <person name="Stinson E.O."/>
            <person name="Tubio J.M."/>
            <person name="Vanzee J.P."/>
            <person name="Verjovski-Almeida S."/>
            <person name="Werner D."/>
            <person name="White O."/>
            <person name="Wyder S."/>
            <person name="Zeng Q."/>
            <person name="Zhao Q."/>
            <person name="Zhao Y."/>
            <person name="Hill C.A."/>
            <person name="Raikhel A.S."/>
            <person name="Soares M.B."/>
            <person name="Knudson D.L."/>
            <person name="Lee N.H."/>
            <person name="Galagan J."/>
            <person name="Salzberg S.L."/>
            <person name="Paulsen I.T."/>
            <person name="Dimopoulos G."/>
            <person name="Collins F.H."/>
            <person name="Birren B."/>
            <person name="Fraser-Liggett C.M."/>
            <person name="Severson D.W."/>
        </authorList>
    </citation>
    <scope>NUCLEOTIDE SEQUENCE [LARGE SCALE GENOMIC DNA]</scope>
    <source>
        <strain evidence="14">Liverpool</strain>
    </source>
</reference>
<name>Q16KY0_AEDAE</name>
<dbReference type="STRING" id="7159.Q16KY0"/>
<keyword evidence="3" id="KW-0813">Transport</keyword>
<dbReference type="Pfam" id="PF03188">
    <property type="entry name" value="Cytochrom_B561"/>
    <property type="match status" value="1"/>
</dbReference>
<dbReference type="HOGENOM" id="CLU_316235_0_0_1"/>
<evidence type="ECO:0000256" key="5">
    <source>
        <dbReference type="ARBA" id="ARBA00022692"/>
    </source>
</evidence>
<keyword evidence="7" id="KW-0249">Electron transport</keyword>
<feature type="transmembrane region" description="Helical" evidence="12">
    <location>
        <begin position="32"/>
        <end position="50"/>
    </location>
</feature>
<evidence type="ECO:0000256" key="7">
    <source>
        <dbReference type="ARBA" id="ARBA00022982"/>
    </source>
</evidence>
<keyword evidence="9" id="KW-0408">Iron</keyword>
<evidence type="ECO:0000256" key="2">
    <source>
        <dbReference type="ARBA" id="ARBA00004141"/>
    </source>
</evidence>
<comment type="subcellular location">
    <subcellularLocation>
        <location evidence="2">Membrane</location>
        <topology evidence="2">Multi-pass membrane protein</topology>
    </subcellularLocation>
</comment>
<dbReference type="InterPro" id="IPR006593">
    <property type="entry name" value="Cyt_b561/ferric_Rdtase_TM"/>
</dbReference>
<keyword evidence="5 12" id="KW-0812">Transmembrane</keyword>
<reference evidence="14" key="3">
    <citation type="submission" date="2012-09" db="EMBL/GenBank/DDBJ databases">
        <authorList>
            <consortium name="VectorBase"/>
        </authorList>
    </citation>
    <scope>NUCLEOTIDE SEQUENCE</scope>
    <source>
        <strain evidence="14">Liverpool</strain>
    </source>
</reference>
<reference evidence="14" key="1">
    <citation type="submission" date="2005-10" db="EMBL/GenBank/DDBJ databases">
        <authorList>
            <person name="Loftus B.J."/>
            <person name="Nene V.M."/>
            <person name="Hannick L.I."/>
            <person name="Bidwell S."/>
            <person name="Haas B."/>
            <person name="Amedeo P."/>
            <person name="Orvis J."/>
            <person name="Wortman J.R."/>
            <person name="White O.R."/>
            <person name="Salzberg S."/>
            <person name="Shumway M."/>
            <person name="Koo H."/>
            <person name="Zhao Y."/>
            <person name="Holmes M."/>
            <person name="Miller J."/>
            <person name="Schatz M."/>
            <person name="Pop M."/>
            <person name="Pai G."/>
            <person name="Utterback T."/>
            <person name="Rogers Y.-H."/>
            <person name="Kravitz S."/>
            <person name="Fraser C.M."/>
        </authorList>
    </citation>
    <scope>NUCLEOTIDE SEQUENCE</scope>
    <source>
        <strain evidence="14">Liverpool</strain>
    </source>
</reference>
<accession>Q16KY0</accession>
<dbReference type="eggNOG" id="KOG1619">
    <property type="taxonomic scope" value="Eukaryota"/>
</dbReference>
<feature type="transmembrane region" description="Helical" evidence="12">
    <location>
        <begin position="615"/>
        <end position="637"/>
    </location>
</feature>
<dbReference type="Proteomes" id="UP000682892">
    <property type="component" value="Unassembled WGS sequence"/>
</dbReference>
<keyword evidence="8 12" id="KW-1133">Transmembrane helix</keyword>
<proteinExistence type="predicted"/>
<feature type="transmembrane region" description="Helical" evidence="12">
    <location>
        <begin position="657"/>
        <end position="677"/>
    </location>
</feature>
<dbReference type="AlphaFoldDB" id="Q16KY0"/>
<keyword evidence="6" id="KW-0479">Metal-binding</keyword>
<dbReference type="InterPro" id="IPR019176">
    <property type="entry name" value="Cytochrome_B561-rel"/>
</dbReference>
<dbReference type="SMART" id="SM00665">
    <property type="entry name" value="B561"/>
    <property type="match status" value="1"/>
</dbReference>
<evidence type="ECO:0000256" key="10">
    <source>
        <dbReference type="ARBA" id="ARBA00023136"/>
    </source>
</evidence>
<feature type="transmembrane region" description="Helical" evidence="12">
    <location>
        <begin position="879"/>
        <end position="899"/>
    </location>
</feature>
<evidence type="ECO:0000256" key="12">
    <source>
        <dbReference type="SAM" id="Phobius"/>
    </source>
</evidence>
<feature type="compositionally biased region" description="Basic residues" evidence="11">
    <location>
        <begin position="845"/>
        <end position="857"/>
    </location>
</feature>
<keyword evidence="10 12" id="KW-0472">Membrane</keyword>
<gene>
    <name evidence="14" type="ORF">AaeL_AAEL012836</name>
</gene>
<dbReference type="GO" id="GO:0016020">
    <property type="term" value="C:membrane"/>
    <property type="evidence" value="ECO:0007669"/>
    <property type="project" value="UniProtKB-SubCell"/>
</dbReference>
<dbReference type="PhylomeDB" id="Q16KY0"/>
<feature type="transmembrane region" description="Helical" evidence="12">
    <location>
        <begin position="689"/>
        <end position="708"/>
    </location>
</feature>
<evidence type="ECO:0000313" key="15">
    <source>
        <dbReference type="Proteomes" id="UP000682892"/>
    </source>
</evidence>
<dbReference type="eggNOG" id="KOG4670">
    <property type="taxonomic scope" value="Eukaryota"/>
</dbReference>
<evidence type="ECO:0000259" key="13">
    <source>
        <dbReference type="PROSITE" id="PS50939"/>
    </source>
</evidence>
<dbReference type="VEuPathDB" id="VectorBase:AAEL021694"/>
<dbReference type="PROSITE" id="PS50939">
    <property type="entry name" value="CYTOCHROME_B561"/>
    <property type="match status" value="1"/>
</dbReference>
<evidence type="ECO:0000256" key="6">
    <source>
        <dbReference type="ARBA" id="ARBA00022723"/>
    </source>
</evidence>
<evidence type="ECO:0000256" key="8">
    <source>
        <dbReference type="ARBA" id="ARBA00022989"/>
    </source>
</evidence>
<keyword evidence="4" id="KW-0349">Heme</keyword>
<dbReference type="FunFam" id="1.20.120.1770:FF:000001">
    <property type="entry name" value="Cytochrome b reductase 1"/>
    <property type="match status" value="1"/>
</dbReference>
<dbReference type="Pfam" id="PF09786">
    <property type="entry name" value="CytochromB561_N"/>
    <property type="match status" value="1"/>
</dbReference>
<evidence type="ECO:0000256" key="1">
    <source>
        <dbReference type="ARBA" id="ARBA00001970"/>
    </source>
</evidence>
<evidence type="ECO:0000256" key="9">
    <source>
        <dbReference type="ARBA" id="ARBA00023004"/>
    </source>
</evidence>